<dbReference type="AlphaFoldDB" id="A0A1R4FD45"/>
<accession>A0A1R4FD45</accession>
<feature type="signal peptide" evidence="2">
    <location>
        <begin position="1"/>
        <end position="18"/>
    </location>
</feature>
<name>A0A1R4FD45_9MICO</name>
<feature type="chain" id="PRO_5039299931" description="DUF4367 domain-containing protein" evidence="2">
    <location>
        <begin position="19"/>
        <end position="198"/>
    </location>
</feature>
<evidence type="ECO:0000313" key="3">
    <source>
        <dbReference type="EMBL" id="SJM53763.1"/>
    </source>
</evidence>
<organism evidence="3 4">
    <name type="scientific">Agrococcus casei LMG 22410</name>
    <dbReference type="NCBI Taxonomy" id="1255656"/>
    <lineage>
        <taxon>Bacteria</taxon>
        <taxon>Bacillati</taxon>
        <taxon>Actinomycetota</taxon>
        <taxon>Actinomycetes</taxon>
        <taxon>Micrococcales</taxon>
        <taxon>Microbacteriaceae</taxon>
        <taxon>Agrococcus</taxon>
    </lineage>
</organism>
<reference evidence="3 4" key="1">
    <citation type="submission" date="2017-02" db="EMBL/GenBank/DDBJ databases">
        <authorList>
            <person name="Peterson S.W."/>
        </authorList>
    </citation>
    <scope>NUCLEOTIDE SEQUENCE [LARGE SCALE GENOMIC DNA]</scope>
    <source>
        <strain evidence="3 4">LMG 22410</strain>
    </source>
</reference>
<feature type="compositionally biased region" description="Pro residues" evidence="1">
    <location>
        <begin position="60"/>
        <end position="69"/>
    </location>
</feature>
<gene>
    <name evidence="3" type="ORF">CZ674_03915</name>
</gene>
<evidence type="ECO:0000256" key="2">
    <source>
        <dbReference type="SAM" id="SignalP"/>
    </source>
</evidence>
<evidence type="ECO:0008006" key="5">
    <source>
        <dbReference type="Google" id="ProtNLM"/>
    </source>
</evidence>
<evidence type="ECO:0000313" key="4">
    <source>
        <dbReference type="Proteomes" id="UP000195787"/>
    </source>
</evidence>
<dbReference type="Proteomes" id="UP000195787">
    <property type="component" value="Unassembled WGS sequence"/>
</dbReference>
<feature type="compositionally biased region" description="Low complexity" evidence="1">
    <location>
        <begin position="15"/>
        <end position="30"/>
    </location>
</feature>
<feature type="region of interest" description="Disordered" evidence="1">
    <location>
        <begin position="15"/>
        <end position="77"/>
    </location>
</feature>
<dbReference type="EMBL" id="FUHU01000020">
    <property type="protein sequence ID" value="SJM53763.1"/>
    <property type="molecule type" value="Genomic_DNA"/>
</dbReference>
<evidence type="ECO:0000256" key="1">
    <source>
        <dbReference type="SAM" id="MobiDB-lite"/>
    </source>
</evidence>
<keyword evidence="4" id="KW-1185">Reference proteome</keyword>
<protein>
    <recommendedName>
        <fullName evidence="5">DUF4367 domain-containing protein</fullName>
    </recommendedName>
</protein>
<sequence>MVATAAALTLLAGCASNATPQARPQQTQQEQQHDGTLPNRESAADESEPSGEHTPDHMGMPPPYEPQPLWPESGVVEFPHEVGDGFTGGTDVNVTTFFVSSVYTDNDYNLLSVRVADNFYGYNARDYSYSNLHYVDGVLCGGNGGSSESEIYSRTCWIIGTDGETWMTSYSADISYEDLAGYLRVVHDALVANAADIS</sequence>
<keyword evidence="2" id="KW-0732">Signal</keyword>
<proteinExistence type="predicted"/>